<accession>A0A8R1YQD9</accession>
<dbReference type="EnsemblMetazoa" id="PPA35322.1">
    <property type="protein sequence ID" value="PPA35322.1"/>
    <property type="gene ID" value="WBGene00273691"/>
</dbReference>
<reference evidence="1" key="2">
    <citation type="submission" date="2022-06" db="UniProtKB">
        <authorList>
            <consortium name="EnsemblMetazoa"/>
        </authorList>
    </citation>
    <scope>IDENTIFICATION</scope>
    <source>
        <strain evidence="1">PS312</strain>
    </source>
</reference>
<dbReference type="SUPFAM" id="SSF55961">
    <property type="entry name" value="Bet v1-like"/>
    <property type="match status" value="1"/>
</dbReference>
<evidence type="ECO:0000313" key="1">
    <source>
        <dbReference type="EnsemblMetazoa" id="PPA35322.1"/>
    </source>
</evidence>
<dbReference type="AlphaFoldDB" id="A0A2A6B702"/>
<dbReference type="PANTHER" id="PTHR46121">
    <property type="entry name" value="STEROIDOGENIC ACUTE REGULATORY PROTEIN-LIKE"/>
    <property type="match status" value="1"/>
</dbReference>
<sequence>MLCIVVFVLFIISACECFNTHTDSWREERQVCNYSNALKEAESALVDAHKLFASQSFESREGWKKEGKHSAFSIHSKSTLKTNLTVALMVLEGNIDQVKREIWDRIEELPKWNSIVNSRYTMVFRSVNLPEIPERKDKLRANLHLAALRLRPNPSNAGKILCDLAVSVDLKGNLPKDVVKSMMPSIMAIVADLMITHFKELGDHDYLDNIIKRDKEAARRNLIILTDPVISVETQLHSLPMAKQHVHDFTSRAVRVKNKHPNSAYSFTGHSDEIVCGMKRPILHPDSPIHEIILPLSQPIRQGPLEIARIEGFGPAMPTLQIDP</sequence>
<accession>A0A2A6B702</accession>
<dbReference type="InterPro" id="IPR002913">
    <property type="entry name" value="START_lipid-bd_dom"/>
</dbReference>
<dbReference type="Gene3D" id="3.30.530.20">
    <property type="match status" value="1"/>
</dbReference>
<name>A0A2A6B702_PRIPA</name>
<evidence type="ECO:0000313" key="2">
    <source>
        <dbReference type="Proteomes" id="UP000005239"/>
    </source>
</evidence>
<dbReference type="PANTHER" id="PTHR46121:SF3">
    <property type="entry name" value="STEROIDOGENIC ACUTE REGULATORY-LIKE PROTEIN 1"/>
    <property type="match status" value="1"/>
</dbReference>
<dbReference type="OrthoDB" id="74575at2759"/>
<dbReference type="Proteomes" id="UP000005239">
    <property type="component" value="Unassembled WGS sequence"/>
</dbReference>
<dbReference type="GO" id="GO:0140284">
    <property type="term" value="C:endoplasmic reticulum-endosome membrane contact site"/>
    <property type="evidence" value="ECO:0000318"/>
    <property type="project" value="GO_Central"/>
</dbReference>
<proteinExistence type="predicted"/>
<dbReference type="InterPro" id="IPR023393">
    <property type="entry name" value="START-like_dom_sf"/>
</dbReference>
<dbReference type="Pfam" id="PF01852">
    <property type="entry name" value="START"/>
    <property type="match status" value="1"/>
</dbReference>
<reference evidence="2" key="1">
    <citation type="journal article" date="2008" name="Nat. Genet.">
        <title>The Pristionchus pacificus genome provides a unique perspective on nematode lifestyle and parasitism.</title>
        <authorList>
            <person name="Dieterich C."/>
            <person name="Clifton S.W."/>
            <person name="Schuster L.N."/>
            <person name="Chinwalla A."/>
            <person name="Delehaunty K."/>
            <person name="Dinkelacker I."/>
            <person name="Fulton L."/>
            <person name="Fulton R."/>
            <person name="Godfrey J."/>
            <person name="Minx P."/>
            <person name="Mitreva M."/>
            <person name="Roeseler W."/>
            <person name="Tian H."/>
            <person name="Witte H."/>
            <person name="Yang S.P."/>
            <person name="Wilson R.K."/>
            <person name="Sommer R.J."/>
        </authorList>
    </citation>
    <scope>NUCLEOTIDE SEQUENCE [LARGE SCALE GENOMIC DNA]</scope>
    <source>
        <strain evidence="2">PS312</strain>
    </source>
</reference>
<dbReference type="GO" id="GO:0008289">
    <property type="term" value="F:lipid binding"/>
    <property type="evidence" value="ECO:0007669"/>
    <property type="project" value="InterPro"/>
</dbReference>
<dbReference type="GO" id="GO:0031902">
    <property type="term" value="C:late endosome membrane"/>
    <property type="evidence" value="ECO:0000318"/>
    <property type="project" value="GO_Central"/>
</dbReference>
<gene>
    <name evidence="1" type="primary">WBGene00273691</name>
</gene>
<dbReference type="GO" id="GO:0099044">
    <property type="term" value="P:vesicle tethering to endoplasmic reticulum"/>
    <property type="evidence" value="ECO:0000318"/>
    <property type="project" value="GO_Central"/>
</dbReference>
<organism evidence="1 2">
    <name type="scientific">Pristionchus pacificus</name>
    <name type="common">Parasitic nematode worm</name>
    <dbReference type="NCBI Taxonomy" id="54126"/>
    <lineage>
        <taxon>Eukaryota</taxon>
        <taxon>Metazoa</taxon>
        <taxon>Ecdysozoa</taxon>
        <taxon>Nematoda</taxon>
        <taxon>Chromadorea</taxon>
        <taxon>Rhabditida</taxon>
        <taxon>Rhabditina</taxon>
        <taxon>Diplogasteromorpha</taxon>
        <taxon>Diplogasteroidea</taxon>
        <taxon>Neodiplogasteridae</taxon>
        <taxon>Pristionchus</taxon>
    </lineage>
</organism>
<keyword evidence="2" id="KW-1185">Reference proteome</keyword>
<protein>
    <submittedName>
        <fullName evidence="1">START domain-containing protein</fullName>
    </submittedName>
</protein>
<dbReference type="InterPro" id="IPR051869">
    <property type="entry name" value="STARD3"/>
</dbReference>